<accession>A0A5B8UMX0</accession>
<evidence type="ECO:0000313" key="6">
    <source>
        <dbReference type="Proteomes" id="UP000321204"/>
    </source>
</evidence>
<dbReference type="KEGG" id="fgg:FSB75_19125"/>
<dbReference type="InterPro" id="IPR007110">
    <property type="entry name" value="Ig-like_dom"/>
</dbReference>
<dbReference type="PROSITE" id="PS50825">
    <property type="entry name" value="HYR"/>
    <property type="match status" value="1"/>
</dbReference>
<dbReference type="RefSeq" id="WP_146790761.1">
    <property type="nucleotide sequence ID" value="NZ_BAABIO010000003.1"/>
</dbReference>
<dbReference type="Pfam" id="PF02494">
    <property type="entry name" value="HYR"/>
    <property type="match status" value="1"/>
</dbReference>
<dbReference type="SUPFAM" id="SSF51126">
    <property type="entry name" value="Pectin lyase-like"/>
    <property type="match status" value="1"/>
</dbReference>
<gene>
    <name evidence="5" type="ORF">FSB75_19125</name>
</gene>
<dbReference type="InterPro" id="IPR036179">
    <property type="entry name" value="Ig-like_dom_sf"/>
</dbReference>
<dbReference type="PROSITE" id="PS50835">
    <property type="entry name" value="IG_LIKE"/>
    <property type="match status" value="1"/>
</dbReference>
<dbReference type="Proteomes" id="UP000321204">
    <property type="component" value="Chromosome"/>
</dbReference>
<evidence type="ECO:0000256" key="1">
    <source>
        <dbReference type="ARBA" id="ARBA00022737"/>
    </source>
</evidence>
<name>A0A5B8UMX0_9BACT</name>
<dbReference type="InterPro" id="IPR011050">
    <property type="entry name" value="Pectin_lyase_fold/virulence"/>
</dbReference>
<feature type="domain" description="HYR" evidence="3">
    <location>
        <begin position="1115"/>
        <end position="1200"/>
    </location>
</feature>
<dbReference type="InterPro" id="IPR044023">
    <property type="entry name" value="Ig_7"/>
</dbReference>
<proteinExistence type="predicted"/>
<dbReference type="Pfam" id="PF19081">
    <property type="entry name" value="Ig_7"/>
    <property type="match status" value="1"/>
</dbReference>
<dbReference type="Gene3D" id="2.60.40.4070">
    <property type="match status" value="1"/>
</dbReference>
<dbReference type="InterPro" id="IPR013783">
    <property type="entry name" value="Ig-like_fold"/>
</dbReference>
<evidence type="ECO:0000313" key="5">
    <source>
        <dbReference type="EMBL" id="QEC57928.1"/>
    </source>
</evidence>
<dbReference type="SUPFAM" id="SSF48726">
    <property type="entry name" value="Immunoglobulin"/>
    <property type="match status" value="1"/>
</dbReference>
<dbReference type="InterPro" id="IPR006626">
    <property type="entry name" value="PbH1"/>
</dbReference>
<organism evidence="5 6">
    <name type="scientific">Flavisolibacter ginsenosidimutans</name>
    <dbReference type="NCBI Taxonomy" id="661481"/>
    <lineage>
        <taxon>Bacteria</taxon>
        <taxon>Pseudomonadati</taxon>
        <taxon>Bacteroidota</taxon>
        <taxon>Chitinophagia</taxon>
        <taxon>Chitinophagales</taxon>
        <taxon>Chitinophagaceae</taxon>
        <taxon>Flavisolibacter</taxon>
    </lineage>
</organism>
<keyword evidence="1" id="KW-0677">Repeat</keyword>
<evidence type="ECO:0000259" key="3">
    <source>
        <dbReference type="PROSITE" id="PS50825"/>
    </source>
</evidence>
<feature type="chain" id="PRO_5023119700" evidence="2">
    <location>
        <begin position="36"/>
        <end position="1452"/>
    </location>
</feature>
<keyword evidence="6" id="KW-1185">Reference proteome</keyword>
<dbReference type="Gene3D" id="2.60.40.10">
    <property type="entry name" value="Immunoglobulins"/>
    <property type="match status" value="1"/>
</dbReference>
<dbReference type="OrthoDB" id="9802522at2"/>
<dbReference type="SMART" id="SM00710">
    <property type="entry name" value="PbH1"/>
    <property type="match status" value="7"/>
</dbReference>
<protein>
    <submittedName>
        <fullName evidence="5">HYR domain-containing protein</fullName>
    </submittedName>
</protein>
<evidence type="ECO:0000256" key="2">
    <source>
        <dbReference type="SAM" id="SignalP"/>
    </source>
</evidence>
<feature type="signal peptide" evidence="2">
    <location>
        <begin position="1"/>
        <end position="35"/>
    </location>
</feature>
<dbReference type="InterPro" id="IPR013098">
    <property type="entry name" value="Ig_I-set"/>
</dbReference>
<evidence type="ECO:0000259" key="4">
    <source>
        <dbReference type="PROSITE" id="PS50835"/>
    </source>
</evidence>
<reference evidence="5 6" key="1">
    <citation type="journal article" date="2015" name="Int. J. Syst. Evol. Microbiol.">
        <title>Flavisolibacter ginsenosidimutans sp. nov., with ginsenoside-converting activity isolated from soil used for cultivating ginseng.</title>
        <authorList>
            <person name="Zhao Y."/>
            <person name="Liu Q."/>
            <person name="Kang M.S."/>
            <person name="Jin F."/>
            <person name="Yu H."/>
            <person name="Im W.T."/>
        </authorList>
    </citation>
    <scope>NUCLEOTIDE SEQUENCE [LARGE SCALE GENOMIC DNA]</scope>
    <source>
        <strain evidence="5 6">Gsoil 636</strain>
    </source>
</reference>
<dbReference type="EMBL" id="CP042433">
    <property type="protein sequence ID" value="QEC57928.1"/>
    <property type="molecule type" value="Genomic_DNA"/>
</dbReference>
<sequence length="1452" mass="146283">MLHSCDQNLKQLVQSNFKTVSLFLFSVLLTLSASAATITVTTTNDTHAANPGAGTGLDASNQISFRSALEAANAVGGSQTIVVPAGTYNLTLGMITLNDIVENITINGAGASTTIVHMTTTLQGRILFIGTSGLQPNMITTINNMQFTGGNLTSDDYGGGAIIAGGPSNSLTLNGCIFQNNTVPFDKGSGGAVRYNGGGTLTIDNCTFTNNTNAAADGGAVSYFLENLVSAGNGSVSITNSTFTNNTVTNTAVGGAGGGAIYVSAQGRINAGVTFSVSILKNTFTGNATNAVGGAGGALEINNAFDVGNTAQVHYNRIVNNTSTIAPNGLVMPSSQGNVDANDNWWGCNTGPNVAGACNMAAIGGSGGTGTLTTGTWLQLQTTASPNPICNTSAGLGNTSNITTSFLKNSAGTSITLANLVTLIGRPVTWSSTLGSLSSQQGTIQANGQATALFTSDGTGGTATVNAVVDNLTATETSPSRANITVHTIPTVTNPVTTTVCRDGTATFTATITGTPAPTIHWRVGTTNLVDGLQASGSTVSGAGTATLTITNAQAGDALANYNVQAANECGTATSTDAALTVNIPSVAPTSISGTNIYCNPGSTTLTAEGGTLGTAANYQWGTGSVVGASPLPGQTASTLTVSPTVTTTYWVQIENTASPCTVNTGGPTQVVTVNQPSVAPSGISGTTTICSGSLTTLTATGGILGTGATYQWGTGAVVGTSPLIGETNSTLTVSPSSTATYWVRIENTASPCTPTTDGVTQVVTVYQPSSAPSGITGNTTICNGGSTTLAVTGGTLGTNAHYQWGTGTVVGTAPLSGETSSTLTVSPTSNTTYWVRIENTASPCTANTAGVTQSITVNQLSMAPTGATGSTSICNGGSTILTVAGGTKGTGATTEWFTGSCGGTPAGTGDAITVSPSTNTTYFVRYNGTCNTTTCAMVTVNITSTNSIVLTSATGTDAQAACINTPITTITYATTGATGANFSGLPAGVSGSWSANVVTINGSPSSSGISNYTVTLTGGCGNVSIGGSITVNPVPTVTTPTVTQPTCAAPAGTIVVNASGTGTLEYSINGGANWFTSNTFSPGAGNYTIAVRSQNFPACVTNYSGNPVALNAATGCTVPPTITCPATITTTAASGQCSKSVSFSASATGVPAPTIVYKIGATIITSPYTFPVGTTTVNCRASNGTLPDATCSFTVTVNDDQPPVIHTITNPIVLLWSPNHKYQTISVSQFVTSVTDNCGNIPVGYVVITKVTSDEADDAPGNGDGNTTQDIKIASDCKSVDLRSERMDGGNGRVYTIYFFVNDGKGNTATATATAIVAPNQSGTTAIDNGPVYTVNGNCNTGSFMTQTQYIGESITTVKPEGVRVQNHPNPFSSFTTIRYWLPAEAQVSLAVYNSLGQRVSHLVNGRMSAGEHAVRFEASDRTAGIYLYTLKTTDAEGKPVVFNGKMVIAK</sequence>
<dbReference type="InterPro" id="IPR003410">
    <property type="entry name" value="HYR_dom"/>
</dbReference>
<dbReference type="Pfam" id="PF07679">
    <property type="entry name" value="I-set"/>
    <property type="match status" value="1"/>
</dbReference>
<feature type="domain" description="Ig-like" evidence="4">
    <location>
        <begin position="490"/>
        <end position="581"/>
    </location>
</feature>
<keyword evidence="2" id="KW-0732">Signal</keyword>